<gene>
    <name evidence="2" type="ORF">F4553_004291</name>
</gene>
<dbReference type="AlphaFoldDB" id="A0A841BVX0"/>
<sequence length="264" mass="29147">MPDSVFPGGEDPPTPEIPAPTPPPEDEEEAADPREAYLPNVVGPRIRNALGGGQGLGSSRRYGMIVALLVGLASLPTWIVLRAGVDEILPAQRLQSEAVLVQPLPELPLVVGVPRDRAKQRQVTVDELPQQPVPVEPAAPLPAQPLPGTPQAPQPPNQLERGNWQGKPHPVAKHKKPRKVVKHKKKVKKKAPKPKPPVVTPPPPSRPPVIHRPNRPRPCGHDHYQPSRRYSGHSFQRSAQIKKLNDHLRRLAAKRYPYIPRTQR</sequence>
<proteinExistence type="predicted"/>
<dbReference type="RefSeq" id="WP_184838619.1">
    <property type="nucleotide sequence ID" value="NZ_JACHMN010000002.1"/>
</dbReference>
<organism evidence="2 3">
    <name type="scientific">Allocatelliglobosispora scoriae</name>
    <dbReference type="NCBI Taxonomy" id="643052"/>
    <lineage>
        <taxon>Bacteria</taxon>
        <taxon>Bacillati</taxon>
        <taxon>Actinomycetota</taxon>
        <taxon>Actinomycetes</taxon>
        <taxon>Micromonosporales</taxon>
        <taxon>Micromonosporaceae</taxon>
        <taxon>Allocatelliglobosispora</taxon>
    </lineage>
</organism>
<comment type="caution">
    <text evidence="2">The sequence shown here is derived from an EMBL/GenBank/DDBJ whole genome shotgun (WGS) entry which is preliminary data.</text>
</comment>
<accession>A0A841BVX0</accession>
<dbReference type="EMBL" id="JACHMN010000002">
    <property type="protein sequence ID" value="MBB5870912.1"/>
    <property type="molecule type" value="Genomic_DNA"/>
</dbReference>
<feature type="compositionally biased region" description="Pro residues" evidence="1">
    <location>
        <begin position="10"/>
        <end position="23"/>
    </location>
</feature>
<evidence type="ECO:0000313" key="2">
    <source>
        <dbReference type="EMBL" id="MBB5870912.1"/>
    </source>
</evidence>
<feature type="compositionally biased region" description="Pro residues" evidence="1">
    <location>
        <begin position="131"/>
        <end position="156"/>
    </location>
</feature>
<protein>
    <submittedName>
        <fullName evidence="2">Uncharacterized protein</fullName>
    </submittedName>
</protein>
<feature type="compositionally biased region" description="Pro residues" evidence="1">
    <location>
        <begin position="194"/>
        <end position="207"/>
    </location>
</feature>
<reference evidence="2 3" key="1">
    <citation type="submission" date="2020-08" db="EMBL/GenBank/DDBJ databases">
        <title>Sequencing the genomes of 1000 actinobacteria strains.</title>
        <authorList>
            <person name="Klenk H.-P."/>
        </authorList>
    </citation>
    <scope>NUCLEOTIDE SEQUENCE [LARGE SCALE GENOMIC DNA]</scope>
    <source>
        <strain evidence="2 3">DSM 45362</strain>
    </source>
</reference>
<name>A0A841BVX0_9ACTN</name>
<evidence type="ECO:0000313" key="3">
    <source>
        <dbReference type="Proteomes" id="UP000587527"/>
    </source>
</evidence>
<keyword evidence="3" id="KW-1185">Reference proteome</keyword>
<feature type="compositionally biased region" description="Basic residues" evidence="1">
    <location>
        <begin position="170"/>
        <end position="193"/>
    </location>
</feature>
<dbReference type="Proteomes" id="UP000587527">
    <property type="component" value="Unassembled WGS sequence"/>
</dbReference>
<feature type="region of interest" description="Disordered" evidence="1">
    <location>
        <begin position="1"/>
        <end position="34"/>
    </location>
</feature>
<feature type="region of interest" description="Disordered" evidence="1">
    <location>
        <begin position="121"/>
        <end position="237"/>
    </location>
</feature>
<evidence type="ECO:0000256" key="1">
    <source>
        <dbReference type="SAM" id="MobiDB-lite"/>
    </source>
</evidence>